<dbReference type="AlphaFoldDB" id="A0A3N1HU19"/>
<accession>A0A3N1HU19</accession>
<gene>
    <name evidence="6" type="ORF">EDC03_0654</name>
</gene>
<dbReference type="EMBL" id="RJKN01000001">
    <property type="protein sequence ID" value="ROP46033.1"/>
    <property type="molecule type" value="Genomic_DNA"/>
</dbReference>
<dbReference type="InterPro" id="IPR011009">
    <property type="entry name" value="Kinase-like_dom_sf"/>
</dbReference>
<proteinExistence type="inferred from homology"/>
<keyword evidence="4" id="KW-0067">ATP-binding</keyword>
<keyword evidence="6" id="KW-0830">Ubiquinone</keyword>
<dbReference type="CDD" id="cd13970">
    <property type="entry name" value="ABC1_ADCK3"/>
    <property type="match status" value="1"/>
</dbReference>
<dbReference type="PANTHER" id="PTHR43851">
    <property type="match status" value="1"/>
</dbReference>
<evidence type="ECO:0000256" key="4">
    <source>
        <dbReference type="ARBA" id="ARBA00022840"/>
    </source>
</evidence>
<sequence>MSELPRRALSRGVRLAGLPAGMAGRTALGLGKRLGGRPAEVVAAEMQARTAEQVFSVLGQLKGGAMKVGQAMSVFEAALPEEVAGPYRATLTRLQDAAPALPPAVVHEVLRSELGDGWRRLFRDLEDVPVAAASIGQVHRGTWADGRQVAVKVQYPGAGKALVSDITQVSRVARVAGGWIPGLELGPVLAEMKERLVEELDYTVEAASQRAFAAAFRDDPDFAVPDVLEATERVLVAEWMDGVPLSTVIASGTQEQRDLASRRYLEFLFLGPSEAGLLHADPHPGNFRITPDGRFGALDFGAVKRLPDGMPPAIGRLLTVALSDDADGVVEGLRRENFIRPTIDVDAEQLLDFLTPFLRPVHTELFTFDRAWLRELFARVQDPRTPAWALGLKLNLPREYVLIHRVWASGLAVLCQIGGTVPCIEVLEDHLPGFADEG</sequence>
<name>A0A3N1HU19_9ACTN</name>
<dbReference type="InterPro" id="IPR004147">
    <property type="entry name" value="ABC1_dom"/>
</dbReference>
<dbReference type="FunCoup" id="A0A3N1HU19">
    <property type="interactions" value="129"/>
</dbReference>
<evidence type="ECO:0000313" key="7">
    <source>
        <dbReference type="Proteomes" id="UP000276232"/>
    </source>
</evidence>
<dbReference type="InParanoid" id="A0A3N1HU19"/>
<keyword evidence="7" id="KW-1185">Reference proteome</keyword>
<evidence type="ECO:0000256" key="3">
    <source>
        <dbReference type="ARBA" id="ARBA00022741"/>
    </source>
</evidence>
<dbReference type="RefSeq" id="WP_123378687.1">
    <property type="nucleotide sequence ID" value="NZ_RJKN01000001.1"/>
</dbReference>
<dbReference type="GO" id="GO:0005524">
    <property type="term" value="F:ATP binding"/>
    <property type="evidence" value="ECO:0007669"/>
    <property type="project" value="UniProtKB-KW"/>
</dbReference>
<evidence type="ECO:0000313" key="6">
    <source>
        <dbReference type="EMBL" id="ROP46033.1"/>
    </source>
</evidence>
<feature type="domain" description="ABC1 atypical kinase-like" evidence="5">
    <location>
        <begin position="93"/>
        <end position="331"/>
    </location>
</feature>
<dbReference type="GO" id="GO:0016301">
    <property type="term" value="F:kinase activity"/>
    <property type="evidence" value="ECO:0007669"/>
    <property type="project" value="UniProtKB-KW"/>
</dbReference>
<reference evidence="6 7" key="1">
    <citation type="journal article" date="2015" name="Stand. Genomic Sci.">
        <title>Genomic Encyclopedia of Bacterial and Archaeal Type Strains, Phase III: the genomes of soil and plant-associated and newly described type strains.</title>
        <authorList>
            <person name="Whitman W.B."/>
            <person name="Woyke T."/>
            <person name="Klenk H.P."/>
            <person name="Zhou Y."/>
            <person name="Lilburn T.G."/>
            <person name="Beck B.J."/>
            <person name="De Vos P."/>
            <person name="Vandamme P."/>
            <person name="Eisen J.A."/>
            <person name="Garrity G."/>
            <person name="Hugenholtz P."/>
            <person name="Kyrpides N.C."/>
        </authorList>
    </citation>
    <scope>NUCLEOTIDE SEQUENCE [LARGE SCALE GENOMIC DNA]</scope>
    <source>
        <strain evidence="6 7">CECT 7306</strain>
    </source>
</reference>
<keyword evidence="6" id="KW-0418">Kinase</keyword>
<organism evidence="6 7">
    <name type="scientific">Pseudokineococcus lusitanus</name>
    <dbReference type="NCBI Taxonomy" id="763993"/>
    <lineage>
        <taxon>Bacteria</taxon>
        <taxon>Bacillati</taxon>
        <taxon>Actinomycetota</taxon>
        <taxon>Actinomycetes</taxon>
        <taxon>Kineosporiales</taxon>
        <taxon>Kineosporiaceae</taxon>
        <taxon>Pseudokineococcus</taxon>
    </lineage>
</organism>
<dbReference type="PANTHER" id="PTHR43851:SF3">
    <property type="entry name" value="COENZYME Q8"/>
    <property type="match status" value="1"/>
</dbReference>
<comment type="caution">
    <text evidence="6">The sequence shown here is derived from an EMBL/GenBank/DDBJ whole genome shotgun (WGS) entry which is preliminary data.</text>
</comment>
<keyword evidence="3" id="KW-0547">Nucleotide-binding</keyword>
<evidence type="ECO:0000259" key="5">
    <source>
        <dbReference type="Pfam" id="PF03109"/>
    </source>
</evidence>
<dbReference type="SUPFAM" id="SSF56112">
    <property type="entry name" value="Protein kinase-like (PK-like)"/>
    <property type="match status" value="1"/>
</dbReference>
<dbReference type="InterPro" id="IPR051409">
    <property type="entry name" value="Atypical_kinase_ADCK"/>
</dbReference>
<keyword evidence="2" id="KW-0808">Transferase</keyword>
<dbReference type="OrthoDB" id="9795390at2"/>
<dbReference type="InterPro" id="IPR034646">
    <property type="entry name" value="ADCK3_dom"/>
</dbReference>
<dbReference type="Pfam" id="PF03109">
    <property type="entry name" value="ABC1"/>
    <property type="match status" value="1"/>
</dbReference>
<comment type="similarity">
    <text evidence="1">Belongs to the protein kinase superfamily. ADCK protein kinase family.</text>
</comment>
<dbReference type="Proteomes" id="UP000276232">
    <property type="component" value="Unassembled WGS sequence"/>
</dbReference>
<evidence type="ECO:0000256" key="2">
    <source>
        <dbReference type="ARBA" id="ARBA00022679"/>
    </source>
</evidence>
<evidence type="ECO:0000256" key="1">
    <source>
        <dbReference type="ARBA" id="ARBA00009670"/>
    </source>
</evidence>
<protein>
    <submittedName>
        <fullName evidence="6">Putative unusual protein kinase regulating ubiquinone biosynthesis (AarF/ABC1/UbiB family)</fullName>
    </submittedName>
</protein>